<evidence type="ECO:0000256" key="1">
    <source>
        <dbReference type="SAM" id="Phobius"/>
    </source>
</evidence>
<evidence type="ECO:0008006" key="4">
    <source>
        <dbReference type="Google" id="ProtNLM"/>
    </source>
</evidence>
<organism evidence="2 3">
    <name type="scientific">Ichthyophthirius multifiliis</name>
    <name type="common">White spot disease agent</name>
    <name type="synonym">Ich</name>
    <dbReference type="NCBI Taxonomy" id="5932"/>
    <lineage>
        <taxon>Eukaryota</taxon>
        <taxon>Sar</taxon>
        <taxon>Alveolata</taxon>
        <taxon>Ciliophora</taxon>
        <taxon>Intramacronucleata</taxon>
        <taxon>Oligohymenophorea</taxon>
        <taxon>Hymenostomatida</taxon>
        <taxon>Ophryoglenina</taxon>
        <taxon>Ichthyophthirius</taxon>
    </lineage>
</organism>
<dbReference type="EMBL" id="GL983504">
    <property type="protein sequence ID" value="EGR33169.1"/>
    <property type="molecule type" value="Genomic_DNA"/>
</dbReference>
<dbReference type="InParanoid" id="G0QNN2"/>
<reference evidence="2 3" key="1">
    <citation type="submission" date="2011-07" db="EMBL/GenBank/DDBJ databases">
        <authorList>
            <person name="Coyne R."/>
            <person name="Brami D."/>
            <person name="Johnson J."/>
            <person name="Hostetler J."/>
            <person name="Hannick L."/>
            <person name="Clark T."/>
            <person name="Cassidy-Hanley D."/>
            <person name="Inman J."/>
        </authorList>
    </citation>
    <scope>NUCLEOTIDE SEQUENCE [LARGE SCALE GENOMIC DNA]</scope>
    <source>
        <strain evidence="2 3">G5</strain>
    </source>
</reference>
<dbReference type="AlphaFoldDB" id="G0QNN2"/>
<keyword evidence="3" id="KW-1185">Reference proteome</keyword>
<accession>G0QNN2</accession>
<feature type="transmembrane region" description="Helical" evidence="1">
    <location>
        <begin position="21"/>
        <end position="41"/>
    </location>
</feature>
<keyword evidence="1" id="KW-1133">Transmembrane helix</keyword>
<dbReference type="RefSeq" id="XP_004037155.1">
    <property type="nucleotide sequence ID" value="XM_004037107.1"/>
</dbReference>
<sequence>MKNLYQTARRFLNCICSSNTNFHIILSILFILTSLTSLASLTRLYNLSRLSSLSILASLIRLSRLLNKHILSFQQGSSISIKRIILGYNKRLSICYRSRSIKIINSIIFINLSISDSSILKDSHQIISRNNISYFSFLKYFRTII</sequence>
<evidence type="ECO:0000313" key="3">
    <source>
        <dbReference type="Proteomes" id="UP000008983"/>
    </source>
</evidence>
<protein>
    <recommendedName>
        <fullName evidence="4">Transmembrane protein</fullName>
    </recommendedName>
</protein>
<gene>
    <name evidence="2" type="ORF">IMG5_060250</name>
</gene>
<proteinExistence type="predicted"/>
<name>G0QNN2_ICHMU</name>
<dbReference type="Proteomes" id="UP000008983">
    <property type="component" value="Unassembled WGS sequence"/>
</dbReference>
<evidence type="ECO:0000313" key="2">
    <source>
        <dbReference type="EMBL" id="EGR33169.1"/>
    </source>
</evidence>
<keyword evidence="1" id="KW-0472">Membrane</keyword>
<keyword evidence="1" id="KW-0812">Transmembrane</keyword>
<dbReference type="GeneID" id="14909346"/>